<organism evidence="1 2">
    <name type="scientific">Actinacidiphila cocklensis</name>
    <dbReference type="NCBI Taxonomy" id="887465"/>
    <lineage>
        <taxon>Bacteria</taxon>
        <taxon>Bacillati</taxon>
        <taxon>Actinomycetota</taxon>
        <taxon>Actinomycetes</taxon>
        <taxon>Kitasatosporales</taxon>
        <taxon>Streptomycetaceae</taxon>
        <taxon>Actinacidiphila</taxon>
    </lineage>
</organism>
<dbReference type="RefSeq" id="WP_251499511.1">
    <property type="nucleotide sequence ID" value="NZ_CAJSLV010000102.1"/>
</dbReference>
<dbReference type="EMBL" id="CAJSLV010000102">
    <property type="protein sequence ID" value="CAG6398297.1"/>
    <property type="molecule type" value="Genomic_DNA"/>
</dbReference>
<reference evidence="1" key="1">
    <citation type="submission" date="2021-05" db="EMBL/GenBank/DDBJ databases">
        <authorList>
            <person name="Arsene-Ploetze F."/>
        </authorList>
    </citation>
    <scope>NUCLEOTIDE SEQUENCE</scope>
    <source>
        <strain evidence="1">DSM 42138</strain>
    </source>
</reference>
<keyword evidence="2" id="KW-1185">Reference proteome</keyword>
<gene>
    <name evidence="1" type="ORF">SCOCK_690014</name>
</gene>
<name>A0A9W4DZN2_9ACTN</name>
<dbReference type="AlphaFoldDB" id="A0A9W4DZN2"/>
<evidence type="ECO:0000313" key="1">
    <source>
        <dbReference type="EMBL" id="CAG6398297.1"/>
    </source>
</evidence>
<proteinExistence type="predicted"/>
<protein>
    <submittedName>
        <fullName evidence="1">Uncharacterized protein</fullName>
    </submittedName>
</protein>
<dbReference type="Proteomes" id="UP001152519">
    <property type="component" value="Unassembled WGS sequence"/>
</dbReference>
<sequence length="132" mass="14109">MERIVDLDAAAAEIERRYGEWAGAGLKVGATTWREEAAEWPQSLETERDRVRDPDSVGVSIVGAEGAEAEITLFRGGWADVGFFSERTGWEAVFECPAIRSPAQFGAVLDAVTTRAFGTGSAGSAATPTTRQ</sequence>
<comment type="caution">
    <text evidence="1">The sequence shown here is derived from an EMBL/GenBank/DDBJ whole genome shotgun (WGS) entry which is preliminary data.</text>
</comment>
<accession>A0A9W4DZN2</accession>
<evidence type="ECO:0000313" key="2">
    <source>
        <dbReference type="Proteomes" id="UP001152519"/>
    </source>
</evidence>